<accession>A0ABQ7B332</accession>
<dbReference type="Proteomes" id="UP000266723">
    <property type="component" value="Unassembled WGS sequence"/>
</dbReference>
<keyword evidence="1" id="KW-0472">Membrane</keyword>
<evidence type="ECO:0000313" key="3">
    <source>
        <dbReference type="Proteomes" id="UP000266723"/>
    </source>
</evidence>
<feature type="transmembrane region" description="Helical" evidence="1">
    <location>
        <begin position="23"/>
        <end position="53"/>
    </location>
</feature>
<organism evidence="2 3">
    <name type="scientific">Brassica cretica</name>
    <name type="common">Mustard</name>
    <dbReference type="NCBI Taxonomy" id="69181"/>
    <lineage>
        <taxon>Eukaryota</taxon>
        <taxon>Viridiplantae</taxon>
        <taxon>Streptophyta</taxon>
        <taxon>Embryophyta</taxon>
        <taxon>Tracheophyta</taxon>
        <taxon>Spermatophyta</taxon>
        <taxon>Magnoliopsida</taxon>
        <taxon>eudicotyledons</taxon>
        <taxon>Gunneridae</taxon>
        <taxon>Pentapetalae</taxon>
        <taxon>rosids</taxon>
        <taxon>malvids</taxon>
        <taxon>Brassicales</taxon>
        <taxon>Brassicaceae</taxon>
        <taxon>Brassiceae</taxon>
        <taxon>Brassica</taxon>
    </lineage>
</organism>
<keyword evidence="1" id="KW-0812">Transmembrane</keyword>
<gene>
    <name evidence="2" type="ORF">DY000_02059749</name>
</gene>
<comment type="caution">
    <text evidence="2">The sequence shown here is derived from an EMBL/GenBank/DDBJ whole genome shotgun (WGS) entry which is preliminary data.</text>
</comment>
<name>A0ABQ7B332_BRACR</name>
<keyword evidence="3" id="KW-1185">Reference proteome</keyword>
<evidence type="ECO:0000313" key="2">
    <source>
        <dbReference type="EMBL" id="KAF3520653.1"/>
    </source>
</evidence>
<feature type="transmembrane region" description="Helical" evidence="1">
    <location>
        <begin position="115"/>
        <end position="140"/>
    </location>
</feature>
<sequence length="147" mass="15761">MTLTCSVDFILKYENIFLTSSNAVVFTSALTAVIFVVGVFSLLSAAAVPSGFFDRSTGVMKSSLFPRIWVAPHGRTALIFVVRPSTCVARELMTLTCSVDFILKYENIFLTSSNAVVFTSALTAVIFVVGVFSLLSAAAVPSGFFGY</sequence>
<keyword evidence="1" id="KW-1133">Transmembrane helix</keyword>
<reference evidence="2 3" key="1">
    <citation type="journal article" date="2020" name="BMC Genomics">
        <title>Intraspecific diversification of the crop wild relative Brassica cretica Lam. using demographic model selection.</title>
        <authorList>
            <person name="Kioukis A."/>
            <person name="Michalopoulou V.A."/>
            <person name="Briers L."/>
            <person name="Pirintsos S."/>
            <person name="Studholme D.J."/>
            <person name="Pavlidis P."/>
            <person name="Sarris P.F."/>
        </authorList>
    </citation>
    <scope>NUCLEOTIDE SEQUENCE [LARGE SCALE GENOMIC DNA]</scope>
    <source>
        <strain evidence="3">cv. PFS-1207/04</strain>
    </source>
</reference>
<dbReference type="EMBL" id="QGKV02001556">
    <property type="protein sequence ID" value="KAF3520653.1"/>
    <property type="molecule type" value="Genomic_DNA"/>
</dbReference>
<protein>
    <recommendedName>
        <fullName evidence="4">PGG domain-containing protein</fullName>
    </recommendedName>
</protein>
<evidence type="ECO:0008006" key="4">
    <source>
        <dbReference type="Google" id="ProtNLM"/>
    </source>
</evidence>
<evidence type="ECO:0000256" key="1">
    <source>
        <dbReference type="SAM" id="Phobius"/>
    </source>
</evidence>
<proteinExistence type="predicted"/>